<dbReference type="PANTHER" id="PTHR34700">
    <property type="entry name" value="POTASSIUM BINDING PROTEIN KBP"/>
    <property type="match status" value="1"/>
</dbReference>
<dbReference type="PROSITE" id="PS51782">
    <property type="entry name" value="LYSM"/>
    <property type="match status" value="1"/>
</dbReference>
<dbReference type="CDD" id="cd00118">
    <property type="entry name" value="LysM"/>
    <property type="match status" value="1"/>
</dbReference>
<feature type="chain" id="PRO_5015847160" evidence="1">
    <location>
        <begin position="23"/>
        <end position="340"/>
    </location>
</feature>
<protein>
    <submittedName>
        <fullName evidence="3">Peptidoglycan-binding protein</fullName>
    </submittedName>
</protein>
<dbReference type="Pfam" id="PF01476">
    <property type="entry name" value="LysM"/>
    <property type="match status" value="1"/>
</dbReference>
<sequence>MIRIIFPLIVCIATLVSNTAAAQGAEIADDAPDSYTVVKGDTLWGISGRFLKQPWRWPEVWRMNRDQIRNPHLIYPGQIVHLDRSGPWLSIGKRLGIDKRLPQIYEETFGNELPSIPLNAIEPFLNKPLVVDEARLQGAATIIATETNRVFTGQGDTVFAKNVSADADVWQIFRPVTPLNDPITGEIIAYEAAYLGAARVTERSDPVTLEIVDSVEEIGVGDLMLPSERPSVFSFVPHAPENPVDGRVMSIYRGVAETGKLNVVSLNVGERDGLERGHVLALYRNRGIAEYKEEGVKETYQLPEKRYGLVFVFRTFDRVSYALVMDSDGHVSIADSARKP</sequence>
<dbReference type="EMBL" id="CP022188">
    <property type="protein sequence ID" value="AWI78940.1"/>
    <property type="molecule type" value="Genomic_DNA"/>
</dbReference>
<dbReference type="RefSeq" id="WP_108971865.1">
    <property type="nucleotide sequence ID" value="NZ_CP022188.1"/>
</dbReference>
<dbReference type="SUPFAM" id="SSF54106">
    <property type="entry name" value="LysM domain"/>
    <property type="match status" value="1"/>
</dbReference>
<accession>A0A2U8H016</accession>
<reference evidence="3 4" key="1">
    <citation type="submission" date="2017-06" db="EMBL/GenBank/DDBJ databases">
        <title>Azoarcus sp. TSNA42 complete genome sequence.</title>
        <authorList>
            <person name="Woo J.-H."/>
            <person name="Kim H.-S."/>
        </authorList>
    </citation>
    <scope>NUCLEOTIDE SEQUENCE [LARGE SCALE GENOMIC DNA]</scope>
    <source>
        <strain evidence="3 4">TSNA42</strain>
    </source>
</reference>
<organism evidence="3 4">
    <name type="scientific">Parazoarcus communis</name>
    <dbReference type="NCBI Taxonomy" id="41977"/>
    <lineage>
        <taxon>Bacteria</taxon>
        <taxon>Pseudomonadati</taxon>
        <taxon>Pseudomonadota</taxon>
        <taxon>Betaproteobacteria</taxon>
        <taxon>Rhodocyclales</taxon>
        <taxon>Zoogloeaceae</taxon>
        <taxon>Parazoarcus</taxon>
    </lineage>
</organism>
<dbReference type="InterPro" id="IPR018392">
    <property type="entry name" value="LysM"/>
</dbReference>
<feature type="signal peptide" evidence="1">
    <location>
        <begin position="1"/>
        <end position="22"/>
    </location>
</feature>
<feature type="domain" description="LysM" evidence="2">
    <location>
        <begin position="33"/>
        <end position="82"/>
    </location>
</feature>
<dbReference type="SMART" id="SM00257">
    <property type="entry name" value="LysM"/>
    <property type="match status" value="1"/>
</dbReference>
<dbReference type="AlphaFoldDB" id="A0A2U8H016"/>
<evidence type="ECO:0000313" key="4">
    <source>
        <dbReference type="Proteomes" id="UP000244902"/>
    </source>
</evidence>
<dbReference type="Proteomes" id="UP000244902">
    <property type="component" value="Chromosome"/>
</dbReference>
<evidence type="ECO:0000259" key="2">
    <source>
        <dbReference type="PROSITE" id="PS51782"/>
    </source>
</evidence>
<dbReference type="OrthoDB" id="9765158at2"/>
<dbReference type="Gene3D" id="3.10.350.10">
    <property type="entry name" value="LysM domain"/>
    <property type="match status" value="1"/>
</dbReference>
<dbReference type="InterPro" id="IPR036779">
    <property type="entry name" value="LysM_dom_sf"/>
</dbReference>
<dbReference type="InterPro" id="IPR052196">
    <property type="entry name" value="Bact_Kbp"/>
</dbReference>
<name>A0A2U8H016_9RHOO</name>
<keyword evidence="1" id="KW-0732">Signal</keyword>
<evidence type="ECO:0000313" key="3">
    <source>
        <dbReference type="EMBL" id="AWI78940.1"/>
    </source>
</evidence>
<evidence type="ECO:0000256" key="1">
    <source>
        <dbReference type="SAM" id="SignalP"/>
    </source>
</evidence>
<gene>
    <name evidence="3" type="ORF">CEW87_05925</name>
</gene>
<dbReference type="PANTHER" id="PTHR34700:SF4">
    <property type="entry name" value="PHAGE-LIKE ELEMENT PBSX PROTEIN XKDP"/>
    <property type="match status" value="1"/>
</dbReference>
<proteinExistence type="predicted"/>